<accession>A0A2M8QG50</accession>
<evidence type="ECO:0000313" key="2">
    <source>
        <dbReference type="Proteomes" id="UP000230790"/>
    </source>
</evidence>
<comment type="caution">
    <text evidence="1">The sequence shown here is derived from an EMBL/GenBank/DDBJ whole genome shotgun (WGS) entry which is preliminary data.</text>
</comment>
<gene>
    <name evidence="1" type="ORF">CUN48_02030</name>
</gene>
<dbReference type="AlphaFoldDB" id="A0A2M8QG50"/>
<dbReference type="Proteomes" id="UP000230790">
    <property type="component" value="Unassembled WGS sequence"/>
</dbReference>
<protein>
    <submittedName>
        <fullName evidence="1">Uncharacterized protein</fullName>
    </submittedName>
</protein>
<reference evidence="1 2" key="1">
    <citation type="submission" date="2017-11" db="EMBL/GenBank/DDBJ databases">
        <title>Evolution of Phototrophy in the Chloroflexi Phylum Driven by Horizontal Gene Transfer.</title>
        <authorList>
            <person name="Ward L.M."/>
            <person name="Hemp J."/>
            <person name="Shih P.M."/>
            <person name="Mcglynn S.E."/>
            <person name="Fischer W."/>
        </authorList>
    </citation>
    <scope>NUCLEOTIDE SEQUENCE [LARGE SCALE GENOMIC DNA]</scope>
    <source>
        <strain evidence="1">JP3_7</strain>
    </source>
</reference>
<name>A0A2M8QG50_9CHLR</name>
<proteinExistence type="predicted"/>
<sequence>MYPDSEILFPARSIPEIRNARPGVAWRKLIDKLSQLPETSEDVLAFSLMMIKLGNCLTCDLDSYRASLGCTQCARRTVQSFKQSDEVLIQKMEEARKELKAYLKKA</sequence>
<dbReference type="EMBL" id="PGTN01000007">
    <property type="protein sequence ID" value="PJF48748.1"/>
    <property type="molecule type" value="Genomic_DNA"/>
</dbReference>
<organism evidence="1 2">
    <name type="scientific">Candidatus Thermofonsia Clade 3 bacterium</name>
    <dbReference type="NCBI Taxonomy" id="2364212"/>
    <lineage>
        <taxon>Bacteria</taxon>
        <taxon>Bacillati</taxon>
        <taxon>Chloroflexota</taxon>
        <taxon>Candidatus Thermofontia</taxon>
        <taxon>Candidatus Thermofonsia Clade 3</taxon>
    </lineage>
</organism>
<evidence type="ECO:0000313" key="1">
    <source>
        <dbReference type="EMBL" id="PJF48748.1"/>
    </source>
</evidence>